<proteinExistence type="predicted"/>
<dbReference type="AlphaFoldDB" id="A0A0P0QGS5"/>
<sequence length="128" mass="13163">MSEPVTSTAAGTYMIGGITIAGLVAGADTGVIIGAFAGAVIYVLSAADLSIWHRLASFLASFMIGTLAAGFVTDAINYLTPDAIHAERPLGAVVAAAVAVRIFMYISKQSENPGQWFKRLRGGSGDGQ</sequence>
<reference evidence="2 3" key="2">
    <citation type="submission" date="2019-07" db="EMBL/GenBank/DDBJ databases">
        <title>Investigation of anaerobic lignin degradation for improved lignocellulosic biofuels.</title>
        <authorList>
            <person name="Deangelis K.PhD."/>
        </authorList>
    </citation>
    <scope>NUCLEOTIDE SEQUENCE [LARGE SCALE GENOMIC DNA]</scope>
    <source>
        <strain evidence="2 3">106R</strain>
    </source>
</reference>
<comment type="caution">
    <text evidence="2">The sequence shown here is derived from an EMBL/GenBank/DDBJ whole genome shotgun (WGS) entry which is preliminary data.</text>
</comment>
<dbReference type="Pfam" id="PF16931">
    <property type="entry name" value="Phage_holin_8"/>
    <property type="match status" value="1"/>
</dbReference>
<dbReference type="OrthoDB" id="6506755at2"/>
<organism evidence="2 3">
    <name type="scientific">Serratia marcescens</name>
    <dbReference type="NCBI Taxonomy" id="615"/>
    <lineage>
        <taxon>Bacteria</taxon>
        <taxon>Pseudomonadati</taxon>
        <taxon>Pseudomonadota</taxon>
        <taxon>Gammaproteobacteria</taxon>
        <taxon>Enterobacterales</taxon>
        <taxon>Yersiniaceae</taxon>
        <taxon>Serratia</taxon>
    </lineage>
</organism>
<protein>
    <submittedName>
        <fullName evidence="2">Phage holin</fullName>
    </submittedName>
</protein>
<accession>A0A0P0QGS5</accession>
<keyword evidence="1" id="KW-0472">Membrane</keyword>
<name>A0A0P0QGS5_SERMA</name>
<gene>
    <name evidence="2" type="ORF">FHU12_0445</name>
</gene>
<dbReference type="GeneID" id="98189260"/>
<dbReference type="InterPro" id="IPR032637">
    <property type="entry name" value="Phage_holin-like"/>
</dbReference>
<keyword evidence="1" id="KW-0812">Transmembrane</keyword>
<evidence type="ECO:0000256" key="1">
    <source>
        <dbReference type="SAM" id="Phobius"/>
    </source>
</evidence>
<reference evidence="2 3" key="1">
    <citation type="submission" date="2019-06" db="EMBL/GenBank/DDBJ databases">
        <authorList>
            <person name="Deangelis K."/>
            <person name="Huntemann M."/>
            <person name="Clum A."/>
            <person name="Pillay M."/>
            <person name="Palaniappan K."/>
            <person name="Varghese N."/>
            <person name="Mikhailova N."/>
            <person name="Stamatis D."/>
            <person name="Reddy T."/>
            <person name="Daum C."/>
            <person name="Shapiro N."/>
            <person name="Ivanova N."/>
            <person name="Kyrpides N."/>
            <person name="Woyke T."/>
        </authorList>
    </citation>
    <scope>NUCLEOTIDE SEQUENCE [LARGE SCALE GENOMIC DNA]</scope>
    <source>
        <strain evidence="2 3">106R</strain>
    </source>
</reference>
<dbReference type="Proteomes" id="UP000320710">
    <property type="component" value="Unassembled WGS sequence"/>
</dbReference>
<feature type="transmembrane region" description="Helical" evidence="1">
    <location>
        <begin position="20"/>
        <end position="44"/>
    </location>
</feature>
<evidence type="ECO:0000313" key="2">
    <source>
        <dbReference type="EMBL" id="TQI82983.1"/>
    </source>
</evidence>
<dbReference type="RefSeq" id="WP_033655082.1">
    <property type="nucleotide sequence ID" value="NZ_CAMIRL010000002.1"/>
</dbReference>
<keyword evidence="1" id="KW-1133">Transmembrane helix</keyword>
<feature type="transmembrane region" description="Helical" evidence="1">
    <location>
        <begin position="56"/>
        <end position="78"/>
    </location>
</feature>
<evidence type="ECO:0000313" key="3">
    <source>
        <dbReference type="Proteomes" id="UP000320710"/>
    </source>
</evidence>
<feature type="transmembrane region" description="Helical" evidence="1">
    <location>
        <begin position="90"/>
        <end position="107"/>
    </location>
</feature>
<dbReference type="EMBL" id="VFMJ01000001">
    <property type="protein sequence ID" value="TQI82983.1"/>
    <property type="molecule type" value="Genomic_DNA"/>
</dbReference>